<dbReference type="EMBL" id="VXMH01000016">
    <property type="protein sequence ID" value="MYC93958.1"/>
    <property type="molecule type" value="Genomic_DNA"/>
</dbReference>
<accession>A0A6B1D305</accession>
<dbReference type="Pfam" id="PF22725">
    <property type="entry name" value="GFO_IDH_MocA_C3"/>
    <property type="match status" value="1"/>
</dbReference>
<protein>
    <submittedName>
        <fullName evidence="5">Oxidoreductase</fullName>
    </submittedName>
</protein>
<dbReference type="InterPro" id="IPR055170">
    <property type="entry name" value="GFO_IDH_MocA-like_dom"/>
</dbReference>
<dbReference type="InterPro" id="IPR000683">
    <property type="entry name" value="Gfo/Idh/MocA-like_OxRdtase_N"/>
</dbReference>
<evidence type="ECO:0000313" key="5">
    <source>
        <dbReference type="EMBL" id="MYC93958.1"/>
    </source>
</evidence>
<dbReference type="Pfam" id="PF01408">
    <property type="entry name" value="GFO_IDH_MocA"/>
    <property type="match status" value="1"/>
</dbReference>
<dbReference type="Gene3D" id="3.40.50.720">
    <property type="entry name" value="NAD(P)-binding Rossmann-like Domain"/>
    <property type="match status" value="1"/>
</dbReference>
<keyword evidence="2" id="KW-0560">Oxidoreductase</keyword>
<evidence type="ECO:0000256" key="2">
    <source>
        <dbReference type="ARBA" id="ARBA00023002"/>
    </source>
</evidence>
<evidence type="ECO:0000259" key="4">
    <source>
        <dbReference type="Pfam" id="PF22725"/>
    </source>
</evidence>
<dbReference type="InterPro" id="IPR036291">
    <property type="entry name" value="NAD(P)-bd_dom_sf"/>
</dbReference>
<dbReference type="GO" id="GO:0006740">
    <property type="term" value="P:NADPH regeneration"/>
    <property type="evidence" value="ECO:0007669"/>
    <property type="project" value="TreeGrafter"/>
</dbReference>
<feature type="domain" description="Gfo/Idh/MocA-like oxidoreductase N-terminal" evidence="3">
    <location>
        <begin position="37"/>
        <end position="155"/>
    </location>
</feature>
<dbReference type="GO" id="GO:0005737">
    <property type="term" value="C:cytoplasm"/>
    <property type="evidence" value="ECO:0007669"/>
    <property type="project" value="TreeGrafter"/>
</dbReference>
<organism evidence="5">
    <name type="scientific">Caldilineaceae bacterium SB0661_bin_32</name>
    <dbReference type="NCBI Taxonomy" id="2605255"/>
    <lineage>
        <taxon>Bacteria</taxon>
        <taxon>Bacillati</taxon>
        <taxon>Chloroflexota</taxon>
        <taxon>Caldilineae</taxon>
        <taxon>Caldilineales</taxon>
        <taxon>Caldilineaceae</taxon>
    </lineage>
</organism>
<sequence>MLFLRSLTSLGQSLAKESPVSPFQSLARNCPLNIEAMRFALFGAGRAGVIHARNIAAHPRAELAYIFDVDQAAAQRLAAARGGQVPRGPQEIWEADDVDAVLIASSTDTHVDLLRQAMRVGKPTYCEKPIDLDIEKVRTFVDDASASDPPVFVGFRRRFQPEFSSMQRQVREGAVGRIESIRIIARDFALAPLAFLQRSGGLLRDKMIHYFDLAPWLAAERPTELYATGSNLIDPVVGEMGDVDTAVAVLRFPSGALCTIENGRRAAYGFDDRVEIFGAEGMLQGGSAPAENLVWFTATGITQNRFPDYYGEESFAYALDAFISALENGAAVSPSLQDGYQAQLIAEAAFESMRTNRPMKIQWTS</sequence>
<dbReference type="SUPFAM" id="SSF55347">
    <property type="entry name" value="Glyceraldehyde-3-phosphate dehydrogenase-like, C-terminal domain"/>
    <property type="match status" value="1"/>
</dbReference>
<dbReference type="SUPFAM" id="SSF51735">
    <property type="entry name" value="NAD(P)-binding Rossmann-fold domains"/>
    <property type="match status" value="1"/>
</dbReference>
<dbReference type="AlphaFoldDB" id="A0A6B1D305"/>
<dbReference type="PANTHER" id="PTHR42840">
    <property type="entry name" value="NAD(P)-BINDING ROSSMANN-FOLD SUPERFAMILY PROTEIN-RELATED"/>
    <property type="match status" value="1"/>
</dbReference>
<name>A0A6B1D305_9CHLR</name>
<dbReference type="Gene3D" id="3.30.360.10">
    <property type="entry name" value="Dihydrodipicolinate Reductase, domain 2"/>
    <property type="match status" value="1"/>
</dbReference>
<dbReference type="GO" id="GO:0000166">
    <property type="term" value="F:nucleotide binding"/>
    <property type="evidence" value="ECO:0007669"/>
    <property type="project" value="InterPro"/>
</dbReference>
<reference evidence="5" key="1">
    <citation type="submission" date="2019-09" db="EMBL/GenBank/DDBJ databases">
        <title>Characterisation of the sponge microbiome using genome-centric metagenomics.</title>
        <authorList>
            <person name="Engelberts J.P."/>
            <person name="Robbins S.J."/>
            <person name="De Goeij J.M."/>
            <person name="Aranda M."/>
            <person name="Bell S.C."/>
            <person name="Webster N.S."/>
        </authorList>
    </citation>
    <scope>NUCLEOTIDE SEQUENCE</scope>
    <source>
        <strain evidence="5">SB0661_bin_32</strain>
    </source>
</reference>
<evidence type="ECO:0000256" key="1">
    <source>
        <dbReference type="ARBA" id="ARBA00010928"/>
    </source>
</evidence>
<comment type="caution">
    <text evidence="5">The sequence shown here is derived from an EMBL/GenBank/DDBJ whole genome shotgun (WGS) entry which is preliminary data.</text>
</comment>
<comment type="similarity">
    <text evidence="1">Belongs to the Gfo/Idh/MocA family.</text>
</comment>
<proteinExistence type="inferred from homology"/>
<feature type="domain" description="GFO/IDH/MocA-like oxidoreductase" evidence="4">
    <location>
        <begin position="165"/>
        <end position="283"/>
    </location>
</feature>
<gene>
    <name evidence="5" type="ORF">F4X14_03220</name>
</gene>
<dbReference type="PANTHER" id="PTHR42840:SF3">
    <property type="entry name" value="BINDING ROSSMANN FOLD OXIDOREDUCTASE, PUTATIVE (AFU_ORTHOLOGUE AFUA_2G10240)-RELATED"/>
    <property type="match status" value="1"/>
</dbReference>
<evidence type="ECO:0000259" key="3">
    <source>
        <dbReference type="Pfam" id="PF01408"/>
    </source>
</evidence>
<dbReference type="GO" id="GO:0016491">
    <property type="term" value="F:oxidoreductase activity"/>
    <property type="evidence" value="ECO:0007669"/>
    <property type="project" value="UniProtKB-KW"/>
</dbReference>